<dbReference type="OrthoDB" id="3197277at2"/>
<dbReference type="HAMAP" id="MF_00187">
    <property type="entry name" value="FdhD"/>
    <property type="match status" value="1"/>
</dbReference>
<comment type="caution">
    <text evidence="4">The sequence shown here is derived from an EMBL/GenBank/DDBJ whole genome shotgun (WGS) entry which is preliminary data.</text>
</comment>
<dbReference type="NCBIfam" id="TIGR00129">
    <property type="entry name" value="fdhD_narQ"/>
    <property type="match status" value="1"/>
</dbReference>
<dbReference type="Proteomes" id="UP000216033">
    <property type="component" value="Unassembled WGS sequence"/>
</dbReference>
<dbReference type="GO" id="GO:0097163">
    <property type="term" value="F:sulfur carrier activity"/>
    <property type="evidence" value="ECO:0007669"/>
    <property type="project" value="UniProtKB-UniRule"/>
</dbReference>
<comment type="subcellular location">
    <subcellularLocation>
        <location evidence="3">Cytoplasm</location>
    </subcellularLocation>
</comment>
<dbReference type="RefSeq" id="WP_084596980.1">
    <property type="nucleotide sequence ID" value="NZ_BAMZ01000016.1"/>
</dbReference>
<proteinExistence type="inferred from homology"/>
<dbReference type="GO" id="GO:0016783">
    <property type="term" value="F:sulfurtransferase activity"/>
    <property type="evidence" value="ECO:0007669"/>
    <property type="project" value="InterPro"/>
</dbReference>
<organism evidence="4 5">
    <name type="scientific">Acetobacter syzygii</name>
    <dbReference type="NCBI Taxonomy" id="146476"/>
    <lineage>
        <taxon>Bacteria</taxon>
        <taxon>Pseudomonadati</taxon>
        <taxon>Pseudomonadota</taxon>
        <taxon>Alphaproteobacteria</taxon>
        <taxon>Acetobacterales</taxon>
        <taxon>Acetobacteraceae</taxon>
        <taxon>Acetobacter</taxon>
    </lineage>
</organism>
<dbReference type="EMBL" id="NDFP01000012">
    <property type="protein sequence ID" value="PAL23080.1"/>
    <property type="molecule type" value="Genomic_DNA"/>
</dbReference>
<dbReference type="PANTHER" id="PTHR30592:SF1">
    <property type="entry name" value="SULFUR CARRIER PROTEIN FDHD"/>
    <property type="match status" value="1"/>
</dbReference>
<accession>A0A270BDZ6</accession>
<dbReference type="Gene3D" id="3.40.140.10">
    <property type="entry name" value="Cytidine Deaminase, domain 2"/>
    <property type="match status" value="1"/>
</dbReference>
<keyword evidence="4" id="KW-0808">Transferase</keyword>
<evidence type="ECO:0000256" key="1">
    <source>
        <dbReference type="ARBA" id="ARBA00022490"/>
    </source>
</evidence>
<dbReference type="PANTHER" id="PTHR30592">
    <property type="entry name" value="FORMATE DEHYDROGENASE"/>
    <property type="match status" value="1"/>
</dbReference>
<dbReference type="Pfam" id="PF02634">
    <property type="entry name" value="FdhD-NarQ"/>
    <property type="match status" value="1"/>
</dbReference>
<dbReference type="InterPro" id="IPR003786">
    <property type="entry name" value="FdhD"/>
</dbReference>
<dbReference type="InterPro" id="IPR016193">
    <property type="entry name" value="Cytidine_deaminase-like"/>
</dbReference>
<keyword evidence="5" id="KW-1185">Reference proteome</keyword>
<comment type="caution">
    <text evidence="3">Lacks conserved residue(s) required for the propagation of feature annotation.</text>
</comment>
<dbReference type="PIRSF" id="PIRSF015626">
    <property type="entry name" value="FdhD"/>
    <property type="match status" value="1"/>
</dbReference>
<evidence type="ECO:0000313" key="4">
    <source>
        <dbReference type="EMBL" id="PAL23080.1"/>
    </source>
</evidence>
<name>A0A270BDZ6_9PROT</name>
<dbReference type="GeneID" id="98302670"/>
<keyword evidence="2 3" id="KW-0501">Molybdenum cofactor biosynthesis</keyword>
<evidence type="ECO:0000256" key="2">
    <source>
        <dbReference type="ARBA" id="ARBA00023150"/>
    </source>
</evidence>
<comment type="function">
    <text evidence="3">Required for formate dehydrogenase (FDH) activity. Acts as a sulfur carrier protein that transfers sulfur from IscS to the molybdenum cofactor prior to its insertion into FDH.</text>
</comment>
<reference evidence="4 5" key="1">
    <citation type="submission" date="2017-04" db="EMBL/GenBank/DDBJ databases">
        <title>Kefir bacterial isolates.</title>
        <authorList>
            <person name="Kim Y."/>
            <person name="Blasche S."/>
            <person name="Patil K.R."/>
        </authorList>
    </citation>
    <scope>NUCLEOTIDE SEQUENCE [LARGE SCALE GENOMIC DNA]</scope>
    <source>
        <strain evidence="4 5">KR-2</strain>
    </source>
</reference>
<gene>
    <name evidence="3" type="primary">fdhD</name>
    <name evidence="4" type="ORF">B9K05_10810</name>
</gene>
<dbReference type="GO" id="GO:0005737">
    <property type="term" value="C:cytoplasm"/>
    <property type="evidence" value="ECO:0007669"/>
    <property type="project" value="UniProtKB-SubCell"/>
</dbReference>
<dbReference type="AlphaFoldDB" id="A0A270BDZ6"/>
<protein>
    <recommendedName>
        <fullName evidence="3">Sulfur carrier protein FdhD</fullName>
    </recommendedName>
</protein>
<dbReference type="GO" id="GO:0006777">
    <property type="term" value="P:Mo-molybdopterin cofactor biosynthetic process"/>
    <property type="evidence" value="ECO:0007669"/>
    <property type="project" value="UniProtKB-UniRule"/>
</dbReference>
<feature type="active site" description="Cysteine persulfide intermediate" evidence="3">
    <location>
        <position position="123"/>
    </location>
</feature>
<dbReference type="STRING" id="1231343.Absy_016_019"/>
<evidence type="ECO:0000256" key="3">
    <source>
        <dbReference type="HAMAP-Rule" id="MF_00187"/>
    </source>
</evidence>
<dbReference type="Gene3D" id="3.10.20.10">
    <property type="match status" value="1"/>
</dbReference>
<keyword evidence="1 3" id="KW-0963">Cytoplasm</keyword>
<comment type="similarity">
    <text evidence="3">Belongs to the FdhD family.</text>
</comment>
<evidence type="ECO:0000313" key="5">
    <source>
        <dbReference type="Proteomes" id="UP000216033"/>
    </source>
</evidence>
<sequence>MENNKEIFPISTSYPAKRMTWHNSSDNTPCISEDTLNLAEEVPLALVYNGLDYAVMMITPHNITDFAIGFSLTEGLVQSPSDIKLLSVTSAAGGLRADIRVGAEALRTVLARTRRPIAGRTGCGICGSDMDSLLQRGQKSITGYTPEFSAIRSAVMNLRQHQTLNAGIGMLHAAAWCTVNGQITFTREDVGRHNALDKLIGYGLNNNYDFTNGFCLLTSRCSYEMATKAITAGMSALVSLSAPTALALRTAQQAGLVLVAPVKSDHLCIFSPTTLNSDLATSNNSAPQQNQHAQITEL</sequence>
<dbReference type="SUPFAM" id="SSF53927">
    <property type="entry name" value="Cytidine deaminase-like"/>
    <property type="match status" value="1"/>
</dbReference>